<accession>Q07P33</accession>
<evidence type="ECO:0000313" key="2">
    <source>
        <dbReference type="EMBL" id="ABJ06301.1"/>
    </source>
</evidence>
<gene>
    <name evidence="2" type="ordered locus">RPE_2361</name>
</gene>
<dbReference type="AlphaFoldDB" id="Q07P33"/>
<dbReference type="KEGG" id="rpe:RPE_2361"/>
<dbReference type="eggNOG" id="ENOG5030XXU">
    <property type="taxonomic scope" value="Bacteria"/>
</dbReference>
<dbReference type="OrthoDB" id="8447393at2"/>
<proteinExistence type="predicted"/>
<dbReference type="EMBL" id="CP000463">
    <property type="protein sequence ID" value="ABJ06301.1"/>
    <property type="molecule type" value="Genomic_DNA"/>
</dbReference>
<dbReference type="HOGENOM" id="CLU_1863640_0_0_5"/>
<protein>
    <submittedName>
        <fullName evidence="2">Uncharacterized protein</fullName>
    </submittedName>
</protein>
<organism evidence="2">
    <name type="scientific">Rhodopseudomonas palustris (strain BisA53)</name>
    <dbReference type="NCBI Taxonomy" id="316055"/>
    <lineage>
        <taxon>Bacteria</taxon>
        <taxon>Pseudomonadati</taxon>
        <taxon>Pseudomonadota</taxon>
        <taxon>Alphaproteobacteria</taxon>
        <taxon>Hyphomicrobiales</taxon>
        <taxon>Nitrobacteraceae</taxon>
        <taxon>Rhodopseudomonas</taxon>
    </lineage>
</organism>
<reference evidence="2" key="1">
    <citation type="submission" date="2006-09" db="EMBL/GenBank/DDBJ databases">
        <title>Complete sequence of Rhodopseudomonas palustris BisA53.</title>
        <authorList>
            <consortium name="US DOE Joint Genome Institute"/>
            <person name="Copeland A."/>
            <person name="Lucas S."/>
            <person name="Lapidus A."/>
            <person name="Barry K."/>
            <person name="Detter J.C."/>
            <person name="Glavina del Rio T."/>
            <person name="Hammon N."/>
            <person name="Israni S."/>
            <person name="Dalin E."/>
            <person name="Tice H."/>
            <person name="Pitluck S."/>
            <person name="Chain P."/>
            <person name="Malfatti S."/>
            <person name="Shin M."/>
            <person name="Vergez L."/>
            <person name="Schmutz J."/>
            <person name="Larimer F."/>
            <person name="Land M."/>
            <person name="Hauser L."/>
            <person name="Pelletier D.A."/>
            <person name="Kyrpides N."/>
            <person name="Kim E."/>
            <person name="Harwood C.S."/>
            <person name="Oda Y."/>
            <person name="Richardson P."/>
        </authorList>
    </citation>
    <scope>NUCLEOTIDE SEQUENCE [LARGE SCALE GENOMIC DNA]</scope>
    <source>
        <strain evidence="2">BisA53</strain>
    </source>
</reference>
<keyword evidence="1" id="KW-0732">Signal</keyword>
<name>Q07P33_RHOP5</name>
<dbReference type="STRING" id="316055.RPE_2361"/>
<sequence length="137" mass="14974">MKAVFHRANWLVAALLAAPLAGCLTGGSSTDERGPQPLPPNYRAELLAFYKTYLTNPVGVREAALAEPTLRTIGGRKRYVACVRYNARESDGRFRGVQEQAVLFVDGRLDRALEPTDDPPCAGAAFAPFPELEKLTR</sequence>
<feature type="signal peptide" evidence="1">
    <location>
        <begin position="1"/>
        <end position="17"/>
    </location>
</feature>
<evidence type="ECO:0000256" key="1">
    <source>
        <dbReference type="SAM" id="SignalP"/>
    </source>
</evidence>
<feature type="chain" id="PRO_5004165898" evidence="1">
    <location>
        <begin position="18"/>
        <end position="137"/>
    </location>
</feature>